<keyword evidence="4 6" id="KW-1133">Transmembrane helix</keyword>
<feature type="transmembrane region" description="Helical" evidence="6">
    <location>
        <begin position="116"/>
        <end position="133"/>
    </location>
</feature>
<dbReference type="InterPro" id="IPR002293">
    <property type="entry name" value="AA/rel_permease1"/>
</dbReference>
<feature type="transmembrane region" description="Helical" evidence="6">
    <location>
        <begin position="319"/>
        <end position="336"/>
    </location>
</feature>
<evidence type="ECO:0000313" key="7">
    <source>
        <dbReference type="EMBL" id="OOF95939.1"/>
    </source>
</evidence>
<dbReference type="STRING" id="602072.A0A1R3RNB6"/>
<evidence type="ECO:0000256" key="5">
    <source>
        <dbReference type="ARBA" id="ARBA00023136"/>
    </source>
</evidence>
<evidence type="ECO:0000256" key="2">
    <source>
        <dbReference type="ARBA" id="ARBA00022448"/>
    </source>
</evidence>
<feature type="transmembrane region" description="Helical" evidence="6">
    <location>
        <begin position="270"/>
        <end position="293"/>
    </location>
</feature>
<reference evidence="8" key="1">
    <citation type="journal article" date="2017" name="Genome Biol.">
        <title>Comparative genomics reveals high biological diversity and specific adaptations in the industrially and medically important fungal genus Aspergillus.</title>
        <authorList>
            <person name="de Vries R.P."/>
            <person name="Riley R."/>
            <person name="Wiebenga A."/>
            <person name="Aguilar-Osorio G."/>
            <person name="Amillis S."/>
            <person name="Uchima C.A."/>
            <person name="Anderluh G."/>
            <person name="Asadollahi M."/>
            <person name="Askin M."/>
            <person name="Barry K."/>
            <person name="Battaglia E."/>
            <person name="Bayram O."/>
            <person name="Benocci T."/>
            <person name="Braus-Stromeyer S.A."/>
            <person name="Caldana C."/>
            <person name="Canovas D."/>
            <person name="Cerqueira G.C."/>
            <person name="Chen F."/>
            <person name="Chen W."/>
            <person name="Choi C."/>
            <person name="Clum A."/>
            <person name="Dos Santos R.A."/>
            <person name="Damasio A.R."/>
            <person name="Diallinas G."/>
            <person name="Emri T."/>
            <person name="Fekete E."/>
            <person name="Flipphi M."/>
            <person name="Freyberg S."/>
            <person name="Gallo A."/>
            <person name="Gournas C."/>
            <person name="Habgood R."/>
            <person name="Hainaut M."/>
            <person name="Harispe M.L."/>
            <person name="Henrissat B."/>
            <person name="Hilden K.S."/>
            <person name="Hope R."/>
            <person name="Hossain A."/>
            <person name="Karabika E."/>
            <person name="Karaffa L."/>
            <person name="Karanyi Z."/>
            <person name="Krasevec N."/>
            <person name="Kuo A."/>
            <person name="Kusch H."/>
            <person name="LaButti K."/>
            <person name="Lagendijk E.L."/>
            <person name="Lapidus A."/>
            <person name="Levasseur A."/>
            <person name="Lindquist E."/>
            <person name="Lipzen A."/>
            <person name="Logrieco A.F."/>
            <person name="MacCabe A."/>
            <person name="Maekelae M.R."/>
            <person name="Malavazi I."/>
            <person name="Melin P."/>
            <person name="Meyer V."/>
            <person name="Mielnichuk N."/>
            <person name="Miskei M."/>
            <person name="Molnar A.P."/>
            <person name="Mule G."/>
            <person name="Ngan C.Y."/>
            <person name="Orejas M."/>
            <person name="Orosz E."/>
            <person name="Ouedraogo J.P."/>
            <person name="Overkamp K.M."/>
            <person name="Park H.-S."/>
            <person name="Perrone G."/>
            <person name="Piumi F."/>
            <person name="Punt P.J."/>
            <person name="Ram A.F."/>
            <person name="Ramon A."/>
            <person name="Rauscher S."/>
            <person name="Record E."/>
            <person name="Riano-Pachon D.M."/>
            <person name="Robert V."/>
            <person name="Roehrig J."/>
            <person name="Ruller R."/>
            <person name="Salamov A."/>
            <person name="Salih N.S."/>
            <person name="Samson R.A."/>
            <person name="Sandor E."/>
            <person name="Sanguinetti M."/>
            <person name="Schuetze T."/>
            <person name="Sepcic K."/>
            <person name="Shelest E."/>
            <person name="Sherlock G."/>
            <person name="Sophianopoulou V."/>
            <person name="Squina F.M."/>
            <person name="Sun H."/>
            <person name="Susca A."/>
            <person name="Todd R.B."/>
            <person name="Tsang A."/>
            <person name="Unkles S.E."/>
            <person name="van de Wiele N."/>
            <person name="van Rossen-Uffink D."/>
            <person name="Oliveira J.V."/>
            <person name="Vesth T.C."/>
            <person name="Visser J."/>
            <person name="Yu J.-H."/>
            <person name="Zhou M."/>
            <person name="Andersen M.R."/>
            <person name="Archer D.B."/>
            <person name="Baker S.E."/>
            <person name="Benoit I."/>
            <person name="Brakhage A.A."/>
            <person name="Braus G.H."/>
            <person name="Fischer R."/>
            <person name="Frisvad J.C."/>
            <person name="Goldman G.H."/>
            <person name="Houbraken J."/>
            <person name="Oakley B."/>
            <person name="Pocsi I."/>
            <person name="Scazzocchio C."/>
            <person name="Seiboth B."/>
            <person name="vanKuyk P.A."/>
            <person name="Wortman J."/>
            <person name="Dyer P.S."/>
            <person name="Grigoriev I.V."/>
        </authorList>
    </citation>
    <scope>NUCLEOTIDE SEQUENCE [LARGE SCALE GENOMIC DNA]</scope>
    <source>
        <strain evidence="8">ITEM 5010</strain>
    </source>
</reference>
<evidence type="ECO:0000256" key="6">
    <source>
        <dbReference type="SAM" id="Phobius"/>
    </source>
</evidence>
<protein>
    <recommendedName>
        <fullName evidence="9">Amino acid permease/ SLC12A domain-containing protein</fullName>
    </recommendedName>
</protein>
<dbReference type="VEuPathDB" id="FungiDB:ASPCADRAFT_130262"/>
<keyword evidence="3 6" id="KW-0812">Transmembrane</keyword>
<organism evidence="7 8">
    <name type="scientific">Aspergillus carbonarius (strain ITEM 5010)</name>
    <dbReference type="NCBI Taxonomy" id="602072"/>
    <lineage>
        <taxon>Eukaryota</taxon>
        <taxon>Fungi</taxon>
        <taxon>Dikarya</taxon>
        <taxon>Ascomycota</taxon>
        <taxon>Pezizomycotina</taxon>
        <taxon>Eurotiomycetes</taxon>
        <taxon>Eurotiomycetidae</taxon>
        <taxon>Eurotiales</taxon>
        <taxon>Aspergillaceae</taxon>
        <taxon>Aspergillus</taxon>
        <taxon>Aspergillus subgen. Circumdati</taxon>
    </lineage>
</organism>
<keyword evidence="2" id="KW-0813">Transport</keyword>
<evidence type="ECO:0000256" key="4">
    <source>
        <dbReference type="ARBA" id="ARBA00022989"/>
    </source>
</evidence>
<feature type="transmembrane region" description="Helical" evidence="6">
    <location>
        <begin position="139"/>
        <end position="157"/>
    </location>
</feature>
<feature type="transmembrane region" description="Helical" evidence="6">
    <location>
        <begin position="190"/>
        <end position="209"/>
    </location>
</feature>
<keyword evidence="8" id="KW-1185">Reference proteome</keyword>
<dbReference type="PANTHER" id="PTHR45649">
    <property type="entry name" value="AMINO-ACID PERMEASE BAT1"/>
    <property type="match status" value="1"/>
</dbReference>
<dbReference type="Gene3D" id="1.20.1740.10">
    <property type="entry name" value="Amino acid/polyamine transporter I"/>
    <property type="match status" value="1"/>
</dbReference>
<feature type="transmembrane region" description="Helical" evidence="6">
    <location>
        <begin position="399"/>
        <end position="421"/>
    </location>
</feature>
<proteinExistence type="predicted"/>
<feature type="transmembrane region" description="Helical" evidence="6">
    <location>
        <begin position="373"/>
        <end position="392"/>
    </location>
</feature>
<feature type="transmembrane region" description="Helical" evidence="6">
    <location>
        <begin position="35"/>
        <end position="57"/>
    </location>
</feature>
<dbReference type="GO" id="GO:0016020">
    <property type="term" value="C:membrane"/>
    <property type="evidence" value="ECO:0007669"/>
    <property type="project" value="UniProtKB-SubCell"/>
</dbReference>
<dbReference type="OrthoDB" id="4476201at2759"/>
<dbReference type="EMBL" id="KV907499">
    <property type="protein sequence ID" value="OOF95939.1"/>
    <property type="molecule type" value="Genomic_DNA"/>
</dbReference>
<gene>
    <name evidence="7" type="ORF">ASPCADRAFT_130262</name>
</gene>
<dbReference type="Proteomes" id="UP000188318">
    <property type="component" value="Unassembled WGS sequence"/>
</dbReference>
<feature type="transmembrane region" description="Helical" evidence="6">
    <location>
        <begin position="470"/>
        <end position="489"/>
    </location>
</feature>
<dbReference type="PANTHER" id="PTHR45649:SF14">
    <property type="entry name" value="GABA PERMEASE"/>
    <property type="match status" value="1"/>
</dbReference>
<dbReference type="OMA" id="PICAWAG"/>
<dbReference type="Pfam" id="PF13520">
    <property type="entry name" value="AA_permease_2"/>
    <property type="match status" value="1"/>
</dbReference>
<evidence type="ECO:0000313" key="8">
    <source>
        <dbReference type="Proteomes" id="UP000188318"/>
    </source>
</evidence>
<sequence>MTRPCWSQSMHLGSYISLTVPYNSFGRQESLRKKFGFLSQLGIAFVILTTWTSMAASMNIALPSGGSVVILYGLNLSGFLTMAVALSLAEICSVYPTNGGQYEWTALLSHPSYRRFLSYVCGWTVVASWWALAASGPSLFGNLAISFLELFDAGYVVQRWHEFFFYMSVEVSAFFINTFLTPALPVLSEMALYLSLSGLVGISISILVLTRHSYQSARFVFTGFINESGWPDGFAWILGLLQSCFSLTAYDAVAHLVEEMPQPQMDAPRTMIIAVALGTLTGFVFCVCVLFSIQDVRSVIRSSHSPIVSIFYQASGSKGGAVGLAIVILIIIWFSASEVVTTSARLTAAFARHHGLPFGSIISKNNTRLDLPWNAMVLTVAMVTIFGLIYLGTSAAFDAIVSACVVGLNTSYAIPIALLVIRGRQILPQGQFSLGRWGYATNVTALVFLVVTNVLFLFPAQSHTTGSSMNYAIAAIAVVYLFAGIYWYLYAHKHYIAPYIVIDGIESDSDIPQTDLGKGAATEETK</sequence>
<evidence type="ECO:0000256" key="3">
    <source>
        <dbReference type="ARBA" id="ARBA00022692"/>
    </source>
</evidence>
<dbReference type="AlphaFoldDB" id="A0A1R3RNB6"/>
<accession>A0A1R3RNB6</accession>
<evidence type="ECO:0008006" key="9">
    <source>
        <dbReference type="Google" id="ProtNLM"/>
    </source>
</evidence>
<feature type="transmembrane region" description="Helical" evidence="6">
    <location>
        <begin position="69"/>
        <end position="95"/>
    </location>
</feature>
<comment type="subcellular location">
    <subcellularLocation>
        <location evidence="1">Membrane</location>
        <topology evidence="1">Multi-pass membrane protein</topology>
    </subcellularLocation>
</comment>
<feature type="transmembrane region" description="Helical" evidence="6">
    <location>
        <begin position="164"/>
        <end position="184"/>
    </location>
</feature>
<dbReference type="GO" id="GO:0022857">
    <property type="term" value="F:transmembrane transporter activity"/>
    <property type="evidence" value="ECO:0007669"/>
    <property type="project" value="InterPro"/>
</dbReference>
<keyword evidence="5 6" id="KW-0472">Membrane</keyword>
<dbReference type="PIRSF" id="PIRSF006060">
    <property type="entry name" value="AA_transporter"/>
    <property type="match status" value="1"/>
</dbReference>
<feature type="transmembrane region" description="Helical" evidence="6">
    <location>
        <begin position="437"/>
        <end position="458"/>
    </location>
</feature>
<name>A0A1R3RNB6_ASPC5</name>
<evidence type="ECO:0000256" key="1">
    <source>
        <dbReference type="ARBA" id="ARBA00004141"/>
    </source>
</evidence>